<evidence type="ECO:0000256" key="1">
    <source>
        <dbReference type="SAM" id="MobiDB-lite"/>
    </source>
</evidence>
<evidence type="ECO:0000313" key="3">
    <source>
        <dbReference type="Proteomes" id="UP000216885"/>
    </source>
</evidence>
<reference evidence="2 3" key="1">
    <citation type="submission" date="2017-05" db="EMBL/GenBank/DDBJ databases">
        <title>Complete and WGS of Bordetella genogroups.</title>
        <authorList>
            <person name="Spilker T."/>
            <person name="LiPuma J."/>
        </authorList>
    </citation>
    <scope>NUCLEOTIDE SEQUENCE [LARGE SCALE GENOMIC DNA]</scope>
    <source>
        <strain evidence="2 3">AU9919</strain>
    </source>
</reference>
<protein>
    <submittedName>
        <fullName evidence="2">Uncharacterized protein</fullName>
    </submittedName>
</protein>
<feature type="compositionally biased region" description="Basic and acidic residues" evidence="1">
    <location>
        <begin position="1"/>
        <end position="14"/>
    </location>
</feature>
<dbReference type="Proteomes" id="UP000216885">
    <property type="component" value="Unassembled WGS sequence"/>
</dbReference>
<sequence>MSKSDLEKLTDELRISQGAEAPRTPTLQEVSDLASNHGAPLSPQESKAAENLISTFASSNGIPWLGTSSMAAPVTPPVAEQALAASVNAAAGGTLIAAGLEFKQKLTATVHDEVVLTFKDSYIKNTLGETVYHHEGPVKIDATDVRLKASKININAWIEKNTVEASKESYRYATNISVGSLSGLLTATSNNSVTGIAGDFSVFNMSLGAIRLGTAAAMSHYGDSRNGKKFVALKSATSKSDRAANLIATAFTMLFII</sequence>
<name>A0A261UB28_9BORD</name>
<comment type="caution">
    <text evidence="2">The sequence shown here is derived from an EMBL/GenBank/DDBJ whole genome shotgun (WGS) entry which is preliminary data.</text>
</comment>
<organism evidence="2 3">
    <name type="scientific">Bordetella genomosp. 4</name>
    <dbReference type="NCBI Taxonomy" id="463044"/>
    <lineage>
        <taxon>Bacteria</taxon>
        <taxon>Pseudomonadati</taxon>
        <taxon>Pseudomonadota</taxon>
        <taxon>Betaproteobacteria</taxon>
        <taxon>Burkholderiales</taxon>
        <taxon>Alcaligenaceae</taxon>
        <taxon>Bordetella</taxon>
    </lineage>
</organism>
<accession>A0A261UB28</accession>
<dbReference type="AlphaFoldDB" id="A0A261UB28"/>
<gene>
    <name evidence="2" type="ORF">CAL20_05725</name>
</gene>
<evidence type="ECO:0000313" key="2">
    <source>
        <dbReference type="EMBL" id="OZI59128.1"/>
    </source>
</evidence>
<dbReference type="RefSeq" id="WP_094820112.1">
    <property type="nucleotide sequence ID" value="NZ_NEVO01000004.1"/>
</dbReference>
<feature type="region of interest" description="Disordered" evidence="1">
    <location>
        <begin position="1"/>
        <end position="43"/>
    </location>
</feature>
<proteinExistence type="predicted"/>
<keyword evidence="3" id="KW-1185">Reference proteome</keyword>
<dbReference type="EMBL" id="NEVQ01000008">
    <property type="protein sequence ID" value="OZI59128.1"/>
    <property type="molecule type" value="Genomic_DNA"/>
</dbReference>